<dbReference type="InterPro" id="IPR006175">
    <property type="entry name" value="YjgF/YER057c/UK114"/>
</dbReference>
<dbReference type="GO" id="GO:0016787">
    <property type="term" value="F:hydrolase activity"/>
    <property type="evidence" value="ECO:0007669"/>
    <property type="project" value="UniProtKB-KW"/>
</dbReference>
<dbReference type="PANTHER" id="PTHR43857:SF1">
    <property type="entry name" value="YJGH FAMILY PROTEIN"/>
    <property type="match status" value="1"/>
</dbReference>
<protein>
    <submittedName>
        <fullName evidence="1">Enamine/imine deaminase</fullName>
        <ecNumber evidence="1">3.5.4.-</ecNumber>
    </submittedName>
</protein>
<dbReference type="PANTHER" id="PTHR43857">
    <property type="entry name" value="BLR7761 PROTEIN"/>
    <property type="match status" value="1"/>
</dbReference>
<dbReference type="AlphaFoldDB" id="A0A238LF98"/>
<proteinExistence type="predicted"/>
<dbReference type="OrthoDB" id="9799840at2"/>
<sequence>MTPLIPKDLPAPFGRYSHGVSVPAGCQFVMTSGQLGVDVNGQCAEDALSQARQCFANCAAILRSAGMTALDVVRINAFVTDRAHMADYMKARDEFCAAVTDLPTSTLVIVSGFTRPEFKVEVEITAARGTG</sequence>
<evidence type="ECO:0000313" key="2">
    <source>
        <dbReference type="Proteomes" id="UP000201613"/>
    </source>
</evidence>
<organism evidence="1 2">
    <name type="scientific">Flavimaricola marinus</name>
    <dbReference type="NCBI Taxonomy" id="1819565"/>
    <lineage>
        <taxon>Bacteria</taxon>
        <taxon>Pseudomonadati</taxon>
        <taxon>Pseudomonadota</taxon>
        <taxon>Alphaproteobacteria</taxon>
        <taxon>Rhodobacterales</taxon>
        <taxon>Paracoccaceae</taxon>
        <taxon>Flavimaricola</taxon>
    </lineage>
</organism>
<name>A0A238LF98_9RHOB</name>
<dbReference type="Pfam" id="PF01042">
    <property type="entry name" value="Ribonuc_L-PSP"/>
    <property type="match status" value="1"/>
</dbReference>
<dbReference type="EC" id="3.5.4.-" evidence="1"/>
<dbReference type="Gene3D" id="3.30.1330.40">
    <property type="entry name" value="RutC-like"/>
    <property type="match status" value="1"/>
</dbReference>
<evidence type="ECO:0000313" key="1">
    <source>
        <dbReference type="EMBL" id="SMY08084.1"/>
    </source>
</evidence>
<reference evidence="1 2" key="1">
    <citation type="submission" date="2017-05" db="EMBL/GenBank/DDBJ databases">
        <authorList>
            <person name="Song R."/>
            <person name="Chenine A.L."/>
            <person name="Ruprecht R.M."/>
        </authorList>
    </citation>
    <scope>NUCLEOTIDE SEQUENCE [LARGE SCALE GENOMIC DNA]</scope>
    <source>
        <strain evidence="1 2">CECT 8899</strain>
    </source>
</reference>
<dbReference type="EMBL" id="FXZK01000004">
    <property type="protein sequence ID" value="SMY08084.1"/>
    <property type="molecule type" value="Genomic_DNA"/>
</dbReference>
<accession>A0A238LF98</accession>
<dbReference type="SUPFAM" id="SSF55298">
    <property type="entry name" value="YjgF-like"/>
    <property type="match status" value="1"/>
</dbReference>
<gene>
    <name evidence="1" type="primary">ridA</name>
    <name evidence="1" type="ORF">LOM8899_02232</name>
</gene>
<dbReference type="InterPro" id="IPR035959">
    <property type="entry name" value="RutC-like_sf"/>
</dbReference>
<keyword evidence="2" id="KW-1185">Reference proteome</keyword>
<keyword evidence="1" id="KW-0378">Hydrolase</keyword>
<dbReference type="RefSeq" id="WP_093992294.1">
    <property type="nucleotide sequence ID" value="NZ_FXZK01000004.1"/>
</dbReference>
<dbReference type="CDD" id="cd00448">
    <property type="entry name" value="YjgF_YER057c_UK114_family"/>
    <property type="match status" value="1"/>
</dbReference>
<dbReference type="Proteomes" id="UP000201613">
    <property type="component" value="Unassembled WGS sequence"/>
</dbReference>